<dbReference type="FunFam" id="3.40.50.300:FF:000006">
    <property type="entry name" value="DNA-binding transcriptional regulator NtrC"/>
    <property type="match status" value="1"/>
</dbReference>
<dbReference type="Proteomes" id="UP000541810">
    <property type="component" value="Unassembled WGS sequence"/>
</dbReference>
<dbReference type="SUPFAM" id="SSF46689">
    <property type="entry name" value="Homeodomain-like"/>
    <property type="match status" value="1"/>
</dbReference>
<keyword evidence="1" id="KW-0547">Nucleotide-binding</keyword>
<dbReference type="InterPro" id="IPR025662">
    <property type="entry name" value="Sigma_54_int_dom_ATP-bd_1"/>
</dbReference>
<dbReference type="EMBL" id="JACHGY010000001">
    <property type="protein sequence ID" value="MBB6430842.1"/>
    <property type="molecule type" value="Genomic_DNA"/>
</dbReference>
<dbReference type="GO" id="GO:0000160">
    <property type="term" value="P:phosphorelay signal transduction system"/>
    <property type="evidence" value="ECO:0007669"/>
    <property type="project" value="InterPro"/>
</dbReference>
<keyword evidence="6" id="KW-0804">Transcription</keyword>
<evidence type="ECO:0000259" key="9">
    <source>
        <dbReference type="PROSITE" id="PS50045"/>
    </source>
</evidence>
<dbReference type="PROSITE" id="PS00675">
    <property type="entry name" value="SIGMA54_INTERACT_1"/>
    <property type="match status" value="1"/>
</dbReference>
<dbReference type="PROSITE" id="PS50110">
    <property type="entry name" value="RESPONSE_REGULATORY"/>
    <property type="match status" value="1"/>
</dbReference>
<evidence type="ECO:0000256" key="5">
    <source>
        <dbReference type="ARBA" id="ARBA00023159"/>
    </source>
</evidence>
<dbReference type="AlphaFoldDB" id="A0A7X0H7R0"/>
<evidence type="ECO:0000256" key="1">
    <source>
        <dbReference type="ARBA" id="ARBA00022741"/>
    </source>
</evidence>
<feature type="domain" description="Response regulatory" evidence="10">
    <location>
        <begin position="17"/>
        <end position="132"/>
    </location>
</feature>
<evidence type="ECO:0000256" key="3">
    <source>
        <dbReference type="ARBA" id="ARBA00023015"/>
    </source>
</evidence>
<dbReference type="InterPro" id="IPR027417">
    <property type="entry name" value="P-loop_NTPase"/>
</dbReference>
<dbReference type="GO" id="GO:0005524">
    <property type="term" value="F:ATP binding"/>
    <property type="evidence" value="ECO:0007669"/>
    <property type="project" value="UniProtKB-KW"/>
</dbReference>
<evidence type="ECO:0000313" key="12">
    <source>
        <dbReference type="Proteomes" id="UP000541810"/>
    </source>
</evidence>
<dbReference type="InterPro" id="IPR025944">
    <property type="entry name" value="Sigma_54_int_dom_CS"/>
</dbReference>
<dbReference type="InterPro" id="IPR009057">
    <property type="entry name" value="Homeodomain-like_sf"/>
</dbReference>
<evidence type="ECO:0000256" key="8">
    <source>
        <dbReference type="SAM" id="MobiDB-lite"/>
    </source>
</evidence>
<feature type="modified residue" description="4-aspartylphosphate" evidence="7">
    <location>
        <position position="66"/>
    </location>
</feature>
<keyword evidence="4" id="KW-0238">DNA-binding</keyword>
<accession>A0A7X0H7R0</accession>
<dbReference type="Pfam" id="PF02954">
    <property type="entry name" value="HTH_8"/>
    <property type="match status" value="1"/>
</dbReference>
<dbReference type="InterPro" id="IPR002078">
    <property type="entry name" value="Sigma_54_int"/>
</dbReference>
<organism evidence="11 12">
    <name type="scientific">Algisphaera agarilytica</name>
    <dbReference type="NCBI Taxonomy" id="1385975"/>
    <lineage>
        <taxon>Bacteria</taxon>
        <taxon>Pseudomonadati</taxon>
        <taxon>Planctomycetota</taxon>
        <taxon>Phycisphaerae</taxon>
        <taxon>Phycisphaerales</taxon>
        <taxon>Phycisphaeraceae</taxon>
        <taxon>Algisphaera</taxon>
    </lineage>
</organism>
<dbReference type="SUPFAM" id="SSF52540">
    <property type="entry name" value="P-loop containing nucleoside triphosphate hydrolases"/>
    <property type="match status" value="1"/>
</dbReference>
<dbReference type="PANTHER" id="PTHR32071">
    <property type="entry name" value="TRANSCRIPTIONAL REGULATORY PROTEIN"/>
    <property type="match status" value="1"/>
</dbReference>
<dbReference type="FunFam" id="1.10.8.60:FF:000014">
    <property type="entry name" value="DNA-binding transcriptional regulator NtrC"/>
    <property type="match status" value="1"/>
</dbReference>
<dbReference type="PANTHER" id="PTHR32071:SF57">
    <property type="entry name" value="C4-DICARBOXYLATE TRANSPORT TRANSCRIPTIONAL REGULATORY PROTEIN DCTD"/>
    <property type="match status" value="1"/>
</dbReference>
<dbReference type="PROSITE" id="PS00688">
    <property type="entry name" value="SIGMA54_INTERACT_3"/>
    <property type="match status" value="1"/>
</dbReference>
<dbReference type="GO" id="GO:0043565">
    <property type="term" value="F:sequence-specific DNA binding"/>
    <property type="evidence" value="ECO:0007669"/>
    <property type="project" value="InterPro"/>
</dbReference>
<keyword evidence="2" id="KW-0067">ATP-binding</keyword>
<proteinExistence type="predicted"/>
<dbReference type="PROSITE" id="PS50045">
    <property type="entry name" value="SIGMA54_INTERACT_4"/>
    <property type="match status" value="1"/>
</dbReference>
<dbReference type="PRINTS" id="PR01590">
    <property type="entry name" value="HTHFIS"/>
</dbReference>
<dbReference type="SMART" id="SM00448">
    <property type="entry name" value="REC"/>
    <property type="match status" value="1"/>
</dbReference>
<evidence type="ECO:0000256" key="6">
    <source>
        <dbReference type="ARBA" id="ARBA00023163"/>
    </source>
</evidence>
<keyword evidence="7" id="KW-0597">Phosphoprotein</keyword>
<dbReference type="SMART" id="SM00382">
    <property type="entry name" value="AAA"/>
    <property type="match status" value="1"/>
</dbReference>
<dbReference type="SUPFAM" id="SSF52172">
    <property type="entry name" value="CheY-like"/>
    <property type="match status" value="1"/>
</dbReference>
<comment type="caution">
    <text evidence="11">The sequence shown here is derived from an EMBL/GenBank/DDBJ whole genome shotgun (WGS) entry which is preliminary data.</text>
</comment>
<gene>
    <name evidence="11" type="ORF">HNQ40_002648</name>
</gene>
<evidence type="ECO:0000256" key="7">
    <source>
        <dbReference type="PROSITE-ProRule" id="PRU00169"/>
    </source>
</evidence>
<dbReference type="InterPro" id="IPR002197">
    <property type="entry name" value="HTH_Fis"/>
</dbReference>
<dbReference type="RefSeq" id="WP_184678336.1">
    <property type="nucleotide sequence ID" value="NZ_JACHGY010000001.1"/>
</dbReference>
<sequence>MTPPDSTPDAPEAITAQVLVIDDEPDHAEVMAEALRRLGHVCTLVHSLDDAKDELAHGNFDLVVTDLKMDAEDDGMNVLAAARSTQPNAETVMVTAHGDVPTAKAAIKGGAFDFIEKPLDLDVFRTLCSNAINTVFLRAQNDDLRARLDDQYGFEGIIGNSPPIRQLIATMKQIAPSPIPVLITGESGTGKELVAQAIHNNSKRAKRQFAPLNCAGLSESILEDELFGHVRGAFTGAEKDRQGRFEYANHGTLFLDEVGDMPKSMQAKLLRVLQSGEVVRVGSNEPRIVDVRLVSATNHDLAERVKEGEFREDLYFRIKGVELKLPALRERREDIPLLTRHFVSRYANEMEKEVPAIAEDVQMTLMQYDWPGNVRQLMNVIQNMVVIADGDTLEPRHLPPEVSQATAGGEGDASAPINTGGMSLDQLEKQAIRDTLRTTGGNREQAAKMLGIGERTLYRKLKEYGLK</sequence>
<dbReference type="GO" id="GO:0006355">
    <property type="term" value="P:regulation of DNA-templated transcription"/>
    <property type="evidence" value="ECO:0007669"/>
    <property type="project" value="InterPro"/>
</dbReference>
<dbReference type="InterPro" id="IPR058031">
    <property type="entry name" value="AAA_lid_NorR"/>
</dbReference>
<dbReference type="Gene3D" id="1.10.10.60">
    <property type="entry name" value="Homeodomain-like"/>
    <property type="match status" value="1"/>
</dbReference>
<evidence type="ECO:0000256" key="2">
    <source>
        <dbReference type="ARBA" id="ARBA00022840"/>
    </source>
</evidence>
<dbReference type="Pfam" id="PF00072">
    <property type="entry name" value="Response_reg"/>
    <property type="match status" value="1"/>
</dbReference>
<dbReference type="InterPro" id="IPR001789">
    <property type="entry name" value="Sig_transdc_resp-reg_receiver"/>
</dbReference>
<dbReference type="CDD" id="cd00009">
    <property type="entry name" value="AAA"/>
    <property type="match status" value="1"/>
</dbReference>
<keyword evidence="3" id="KW-0805">Transcription regulation</keyword>
<dbReference type="Gene3D" id="3.40.50.2300">
    <property type="match status" value="1"/>
</dbReference>
<dbReference type="Gene3D" id="1.10.8.60">
    <property type="match status" value="1"/>
</dbReference>
<evidence type="ECO:0000259" key="10">
    <source>
        <dbReference type="PROSITE" id="PS50110"/>
    </source>
</evidence>
<keyword evidence="5" id="KW-0010">Activator</keyword>
<feature type="region of interest" description="Disordered" evidence="8">
    <location>
        <begin position="395"/>
        <end position="421"/>
    </location>
</feature>
<evidence type="ECO:0000313" key="11">
    <source>
        <dbReference type="EMBL" id="MBB6430842.1"/>
    </source>
</evidence>
<name>A0A7X0H7R0_9BACT</name>
<dbReference type="InterPro" id="IPR003593">
    <property type="entry name" value="AAA+_ATPase"/>
</dbReference>
<dbReference type="Pfam" id="PF25601">
    <property type="entry name" value="AAA_lid_14"/>
    <property type="match status" value="1"/>
</dbReference>
<protein>
    <submittedName>
        <fullName evidence="11">Two-component system response regulator HydG</fullName>
    </submittedName>
</protein>
<keyword evidence="12" id="KW-1185">Reference proteome</keyword>
<dbReference type="InterPro" id="IPR011006">
    <property type="entry name" value="CheY-like_superfamily"/>
</dbReference>
<feature type="domain" description="Sigma-54 factor interaction" evidence="9">
    <location>
        <begin position="157"/>
        <end position="386"/>
    </location>
</feature>
<dbReference type="Gene3D" id="3.40.50.300">
    <property type="entry name" value="P-loop containing nucleotide triphosphate hydrolases"/>
    <property type="match status" value="1"/>
</dbReference>
<reference evidence="11 12" key="1">
    <citation type="submission" date="2020-08" db="EMBL/GenBank/DDBJ databases">
        <title>Genomic Encyclopedia of Type Strains, Phase IV (KMG-IV): sequencing the most valuable type-strain genomes for metagenomic binning, comparative biology and taxonomic classification.</title>
        <authorList>
            <person name="Goeker M."/>
        </authorList>
    </citation>
    <scope>NUCLEOTIDE SEQUENCE [LARGE SCALE GENOMIC DNA]</scope>
    <source>
        <strain evidence="11 12">DSM 103725</strain>
    </source>
</reference>
<dbReference type="Pfam" id="PF00158">
    <property type="entry name" value="Sigma54_activat"/>
    <property type="match status" value="1"/>
</dbReference>
<evidence type="ECO:0000256" key="4">
    <source>
        <dbReference type="ARBA" id="ARBA00023125"/>
    </source>
</evidence>